<evidence type="ECO:0000256" key="11">
    <source>
        <dbReference type="ARBA" id="ARBA00023136"/>
    </source>
</evidence>
<evidence type="ECO:0000256" key="4">
    <source>
        <dbReference type="ARBA" id="ARBA00020268"/>
    </source>
</evidence>
<feature type="transmembrane region" description="Helical" evidence="13">
    <location>
        <begin position="12"/>
        <end position="31"/>
    </location>
</feature>
<organism evidence="14 15">
    <name type="scientific">Globicatella sulfidifaciens</name>
    <dbReference type="NCBI Taxonomy" id="136093"/>
    <lineage>
        <taxon>Bacteria</taxon>
        <taxon>Bacillati</taxon>
        <taxon>Bacillota</taxon>
        <taxon>Bacilli</taxon>
        <taxon>Lactobacillales</taxon>
        <taxon>Aerococcaceae</taxon>
        <taxon>Globicatella</taxon>
    </lineage>
</organism>
<keyword evidence="11 13" id="KW-0472">Membrane</keyword>
<name>A0A7X8C418_9LACT</name>
<evidence type="ECO:0000313" key="15">
    <source>
        <dbReference type="Proteomes" id="UP000541058"/>
    </source>
</evidence>
<dbReference type="GO" id="GO:0005886">
    <property type="term" value="C:plasma membrane"/>
    <property type="evidence" value="ECO:0007669"/>
    <property type="project" value="UniProtKB-SubCell"/>
</dbReference>
<dbReference type="Proteomes" id="UP000541058">
    <property type="component" value="Unassembled WGS sequence"/>
</dbReference>
<accession>A0A7X8C418</accession>
<dbReference type="GO" id="GO:0042910">
    <property type="term" value="F:xenobiotic transmembrane transporter activity"/>
    <property type="evidence" value="ECO:0007669"/>
    <property type="project" value="InterPro"/>
</dbReference>
<feature type="transmembrane region" description="Helical" evidence="13">
    <location>
        <begin position="129"/>
        <end position="149"/>
    </location>
</feature>
<dbReference type="CDD" id="cd13134">
    <property type="entry name" value="MATE_like_8"/>
    <property type="match status" value="1"/>
</dbReference>
<comment type="similarity">
    <text evidence="3">Belongs to the multi antimicrobial extrusion (MATE) (TC 2.A.66.1) family.</text>
</comment>
<dbReference type="AlphaFoldDB" id="A0A7X8C418"/>
<evidence type="ECO:0000256" key="8">
    <source>
        <dbReference type="ARBA" id="ARBA00022692"/>
    </source>
</evidence>
<evidence type="ECO:0000256" key="2">
    <source>
        <dbReference type="ARBA" id="ARBA00004651"/>
    </source>
</evidence>
<dbReference type="PIRSF" id="PIRSF006603">
    <property type="entry name" value="DinF"/>
    <property type="match status" value="1"/>
</dbReference>
<dbReference type="RefSeq" id="WP_276648639.1">
    <property type="nucleotide sequence ID" value="NZ_JAAYSM010000220.1"/>
</dbReference>
<dbReference type="Pfam" id="PF01554">
    <property type="entry name" value="MatE"/>
    <property type="match status" value="2"/>
</dbReference>
<feature type="transmembrane region" description="Helical" evidence="13">
    <location>
        <begin position="54"/>
        <end position="76"/>
    </location>
</feature>
<feature type="transmembrane region" description="Helical" evidence="13">
    <location>
        <begin position="320"/>
        <end position="343"/>
    </location>
</feature>
<evidence type="ECO:0000313" key="14">
    <source>
        <dbReference type="EMBL" id="NLJ18588.1"/>
    </source>
</evidence>
<protein>
    <recommendedName>
        <fullName evidence="4">Probable multidrug resistance protein NorM</fullName>
    </recommendedName>
    <alternativeName>
        <fullName evidence="12">Multidrug-efflux transporter</fullName>
    </alternativeName>
</protein>
<evidence type="ECO:0000256" key="7">
    <source>
        <dbReference type="ARBA" id="ARBA00022475"/>
    </source>
</evidence>
<evidence type="ECO:0000256" key="9">
    <source>
        <dbReference type="ARBA" id="ARBA00022989"/>
    </source>
</evidence>
<dbReference type="NCBIfam" id="TIGR00797">
    <property type="entry name" value="matE"/>
    <property type="match status" value="1"/>
</dbReference>
<dbReference type="GO" id="GO:0015297">
    <property type="term" value="F:antiporter activity"/>
    <property type="evidence" value="ECO:0007669"/>
    <property type="project" value="UniProtKB-KW"/>
</dbReference>
<dbReference type="InterPro" id="IPR048279">
    <property type="entry name" value="MdtK-like"/>
</dbReference>
<evidence type="ECO:0000256" key="10">
    <source>
        <dbReference type="ARBA" id="ARBA00023065"/>
    </source>
</evidence>
<feature type="transmembrane region" description="Helical" evidence="13">
    <location>
        <begin position="161"/>
        <end position="185"/>
    </location>
</feature>
<evidence type="ECO:0000256" key="1">
    <source>
        <dbReference type="ARBA" id="ARBA00003408"/>
    </source>
</evidence>
<keyword evidence="9 13" id="KW-1133">Transmembrane helix</keyword>
<comment type="subcellular location">
    <subcellularLocation>
        <location evidence="2">Cell membrane</location>
        <topology evidence="2">Multi-pass membrane protein</topology>
    </subcellularLocation>
</comment>
<evidence type="ECO:0000256" key="6">
    <source>
        <dbReference type="ARBA" id="ARBA00022449"/>
    </source>
</evidence>
<dbReference type="EMBL" id="JAAYSM010000220">
    <property type="protein sequence ID" value="NLJ18588.1"/>
    <property type="molecule type" value="Genomic_DNA"/>
</dbReference>
<dbReference type="InterPro" id="IPR002528">
    <property type="entry name" value="MATE_fam"/>
</dbReference>
<evidence type="ECO:0000256" key="3">
    <source>
        <dbReference type="ARBA" id="ARBA00010199"/>
    </source>
</evidence>
<keyword evidence="10" id="KW-0406">Ion transport</keyword>
<dbReference type="GO" id="GO:0006811">
    <property type="term" value="P:monoatomic ion transport"/>
    <property type="evidence" value="ECO:0007669"/>
    <property type="project" value="UniProtKB-KW"/>
</dbReference>
<feature type="transmembrane region" description="Helical" evidence="13">
    <location>
        <begin position="355"/>
        <end position="378"/>
    </location>
</feature>
<gene>
    <name evidence="14" type="ORF">GX355_06970</name>
</gene>
<keyword evidence="8 13" id="KW-0812">Transmembrane</keyword>
<feature type="transmembrane region" description="Helical" evidence="13">
    <location>
        <begin position="191"/>
        <end position="213"/>
    </location>
</feature>
<keyword evidence="7" id="KW-1003">Cell membrane</keyword>
<evidence type="ECO:0000256" key="5">
    <source>
        <dbReference type="ARBA" id="ARBA00022448"/>
    </source>
</evidence>
<dbReference type="InterPro" id="IPR050222">
    <property type="entry name" value="MATE_MdtK"/>
</dbReference>
<dbReference type="PANTHER" id="PTHR43298:SF2">
    <property type="entry name" value="FMN_FAD EXPORTER YEEO-RELATED"/>
    <property type="match status" value="1"/>
</dbReference>
<keyword evidence="6" id="KW-0050">Antiport</keyword>
<dbReference type="PANTHER" id="PTHR43298">
    <property type="entry name" value="MULTIDRUG RESISTANCE PROTEIN NORM-RELATED"/>
    <property type="match status" value="1"/>
</dbReference>
<sequence length="447" mass="49345">MDQKNHFYKTMLAIAIPVAIQNLITSSLNMLDTLMISSLGDITLAGVGLANQVFFFYILICFGINTGSSVLVSQYWGRKDTANVQRVTGFAIALCTGFGLLFTMIALLFPNFIMGLLTRDPEVIASGSRYLQVVSLSYIMTSVSFAFGTSLRSTGAPNRPLYASIVGFFTNAIFNYLLIFGIGFFPRLGVVGAALGTVIARFVEFMMILWYTFRYKGPINASFKQFFNFDQTFIQQYIEIVSPVILNETFWSLGQVLYNIAYAMTGTESTAAVQIVASIQNILFVLVRGLANSCTIMIGSSVGRGETEEAYDLGLRFIKIVIILGIIIGTSVVLGRDILLMAFPSLSPTVRHISSQLLIVIGLFYVLKAFNSIIVVGILRGGGDTRFSMFMETFAVWLVGVPLAFIGAKFLGLPILWVMSMVLMDEVVKAIVGFMRFRSQKWIHVIK</sequence>
<evidence type="ECO:0000256" key="13">
    <source>
        <dbReference type="SAM" id="Phobius"/>
    </source>
</evidence>
<comment type="caution">
    <text evidence="14">The sequence shown here is derived from an EMBL/GenBank/DDBJ whole genome shotgun (WGS) entry which is preliminary data.</text>
</comment>
<proteinExistence type="inferred from homology"/>
<comment type="function">
    <text evidence="1">Multidrug efflux pump.</text>
</comment>
<keyword evidence="5" id="KW-0813">Transport</keyword>
<feature type="transmembrane region" description="Helical" evidence="13">
    <location>
        <begin position="88"/>
        <end position="109"/>
    </location>
</feature>
<evidence type="ECO:0000256" key="12">
    <source>
        <dbReference type="ARBA" id="ARBA00031636"/>
    </source>
</evidence>
<reference evidence="14 15" key="1">
    <citation type="journal article" date="2020" name="Biotechnol. Biofuels">
        <title>New insights from the biogas microbiome by comprehensive genome-resolved metagenomics of nearly 1600 species originating from multiple anaerobic digesters.</title>
        <authorList>
            <person name="Campanaro S."/>
            <person name="Treu L."/>
            <person name="Rodriguez-R L.M."/>
            <person name="Kovalovszki A."/>
            <person name="Ziels R.M."/>
            <person name="Maus I."/>
            <person name="Zhu X."/>
            <person name="Kougias P.G."/>
            <person name="Basile A."/>
            <person name="Luo G."/>
            <person name="Schluter A."/>
            <person name="Konstantinidis K.T."/>
            <person name="Angelidaki I."/>
        </authorList>
    </citation>
    <scope>NUCLEOTIDE SEQUENCE [LARGE SCALE GENOMIC DNA]</scope>
    <source>
        <strain evidence="14">AS23ysBPME_34</strain>
    </source>
</reference>
<feature type="transmembrane region" description="Helical" evidence="13">
    <location>
        <begin position="390"/>
        <end position="408"/>
    </location>
</feature>